<keyword evidence="2" id="KW-0812">Transmembrane</keyword>
<feature type="signal peptide" evidence="3">
    <location>
        <begin position="1"/>
        <end position="33"/>
    </location>
</feature>
<evidence type="ECO:0000259" key="4">
    <source>
        <dbReference type="SMART" id="SM00062"/>
    </source>
</evidence>
<reference evidence="6" key="1">
    <citation type="submission" date="2017-10" db="EMBL/GenBank/DDBJ databases">
        <title>Whole genome sequencing of various Bordetella species.</title>
        <authorList>
            <person name="Weigand M.R."/>
            <person name="Loparev V."/>
            <person name="Peng Y."/>
            <person name="Bowden K.E."/>
            <person name="Tondella M.L."/>
            <person name="Williams M.M."/>
        </authorList>
    </citation>
    <scope>NUCLEOTIDE SEQUENCE [LARGE SCALE GENOMIC DNA]</scope>
    <source>
        <strain evidence="6">H720</strain>
    </source>
</reference>
<evidence type="ECO:0000313" key="5">
    <source>
        <dbReference type="EMBL" id="AZW18862.1"/>
    </source>
</evidence>
<keyword evidence="2" id="KW-0472">Membrane</keyword>
<dbReference type="SUPFAM" id="SSF55781">
    <property type="entry name" value="GAF domain-like"/>
    <property type="match status" value="1"/>
</dbReference>
<proteinExistence type="predicted"/>
<sequence>MSPLFPRFASRRRHCFVRLVGLAALMMAAQLHARALVDIRASNELRVCVAGSSADFYTTNALAFARYLGVSATVVRLARWDQQFENAAGVVDLPGRYVAQPLASGQCDLYPNDLHMLDWRRTKMDMVPYYTVRKMIVANQQLRSTVKQPADLAGLRAAVQKGTSYDGWLTAQNATSFRDKPVAIGYFPTAESMRRVSQGLADFTVTGSEGAFKWIRGDTLQNLDLLFPVGELEKVGWGIAPSADDLREALAGYFADSLRVGSELDRAWQKYYGISRMEYLFFEQSLDTRAAERAAIRAWALPAITGVIGLVLAMALWARRLRREVRRHRLTAERLAESRREVTRESARRLAVSEIQLSLELAPTLAEFGRILLLELSRRLPVRQALLCAAAGQGLRLVARYAGNAAPPDEALSTVPVAASLMDECLRERQPRLLDATAGSGLRIRSGLGEGEPAAVLIHPIVLGEQGIAVLELASMDPLGEDAQRLLRDLTPFVALSMLRLSAQPSA</sequence>
<gene>
    <name evidence="5" type="ORF">CS347_19895</name>
</gene>
<dbReference type="EMBL" id="CP024172">
    <property type="protein sequence ID" value="AZW18862.1"/>
    <property type="molecule type" value="Genomic_DNA"/>
</dbReference>
<dbReference type="SUPFAM" id="SSF53850">
    <property type="entry name" value="Periplasmic binding protein-like II"/>
    <property type="match status" value="1"/>
</dbReference>
<dbReference type="Gene3D" id="3.40.190.10">
    <property type="entry name" value="Periplasmic binding protein-like II"/>
    <property type="match status" value="2"/>
</dbReference>
<dbReference type="InterPro" id="IPR029016">
    <property type="entry name" value="GAF-like_dom_sf"/>
</dbReference>
<keyword evidence="1 3" id="KW-0732">Signal</keyword>
<feature type="transmembrane region" description="Helical" evidence="2">
    <location>
        <begin position="299"/>
        <end position="318"/>
    </location>
</feature>
<dbReference type="PANTHER" id="PTHR35936">
    <property type="entry name" value="MEMBRANE-BOUND LYTIC MUREIN TRANSGLYCOSYLASE F"/>
    <property type="match status" value="1"/>
</dbReference>
<dbReference type="Proteomes" id="UP000282741">
    <property type="component" value="Chromosome"/>
</dbReference>
<feature type="domain" description="Solute-binding protein family 3/N-terminal" evidence="4">
    <location>
        <begin position="44"/>
        <end position="275"/>
    </location>
</feature>
<dbReference type="PANTHER" id="PTHR35936:SF17">
    <property type="entry name" value="ARGININE-BINDING EXTRACELLULAR PROTEIN ARTP"/>
    <property type="match status" value="1"/>
</dbReference>
<evidence type="ECO:0000256" key="3">
    <source>
        <dbReference type="SAM" id="SignalP"/>
    </source>
</evidence>
<dbReference type="RefSeq" id="WP_080989766.1">
    <property type="nucleotide sequence ID" value="NZ_CP012077.1"/>
</dbReference>
<name>A0AAN1S0N4_9BORD</name>
<evidence type="ECO:0000313" key="6">
    <source>
        <dbReference type="Proteomes" id="UP000282741"/>
    </source>
</evidence>
<evidence type="ECO:0000256" key="2">
    <source>
        <dbReference type="SAM" id="Phobius"/>
    </source>
</evidence>
<feature type="chain" id="PRO_5042882496" description="Solute-binding protein family 3/N-terminal domain-containing protein" evidence="3">
    <location>
        <begin position="34"/>
        <end position="507"/>
    </location>
</feature>
<keyword evidence="2" id="KW-1133">Transmembrane helix</keyword>
<dbReference type="AlphaFoldDB" id="A0AAN1S0N4"/>
<evidence type="ECO:0000256" key="1">
    <source>
        <dbReference type="ARBA" id="ARBA00022729"/>
    </source>
</evidence>
<organism evidence="5 6">
    <name type="scientific">Bordetella hinzii</name>
    <dbReference type="NCBI Taxonomy" id="103855"/>
    <lineage>
        <taxon>Bacteria</taxon>
        <taxon>Pseudomonadati</taxon>
        <taxon>Pseudomonadota</taxon>
        <taxon>Betaproteobacteria</taxon>
        <taxon>Burkholderiales</taxon>
        <taxon>Alcaligenaceae</taxon>
        <taxon>Bordetella</taxon>
    </lineage>
</organism>
<protein>
    <recommendedName>
        <fullName evidence="4">Solute-binding protein family 3/N-terminal domain-containing protein</fullName>
    </recommendedName>
</protein>
<accession>A0AAN1S0N4</accession>
<dbReference type="SMART" id="SM00062">
    <property type="entry name" value="PBPb"/>
    <property type="match status" value="1"/>
</dbReference>
<dbReference type="InterPro" id="IPR001638">
    <property type="entry name" value="Solute-binding_3/MltF_N"/>
</dbReference>
<dbReference type="Gene3D" id="3.30.450.40">
    <property type="match status" value="1"/>
</dbReference>